<organism evidence="2 3">
    <name type="scientific">Candidatus Accumulibacter phosphatis</name>
    <dbReference type="NCBI Taxonomy" id="327160"/>
    <lineage>
        <taxon>Bacteria</taxon>
        <taxon>Pseudomonadati</taxon>
        <taxon>Pseudomonadota</taxon>
        <taxon>Betaproteobacteria</taxon>
        <taxon>Candidatus Accumulibacter</taxon>
    </lineage>
</organism>
<dbReference type="InterPro" id="IPR012349">
    <property type="entry name" value="Split_barrel_FMN-bd"/>
</dbReference>
<accession>A0ABX1TVD1</accession>
<proteinExistence type="predicted"/>
<keyword evidence="3" id="KW-1185">Reference proteome</keyword>
<gene>
    <name evidence="2" type="ORF">E4Q23_02550</name>
</gene>
<comment type="caution">
    <text evidence="2">The sequence shown here is derived from an EMBL/GenBank/DDBJ whole genome shotgun (WGS) entry which is preliminary data.</text>
</comment>
<evidence type="ECO:0000313" key="3">
    <source>
        <dbReference type="Proteomes" id="UP000749010"/>
    </source>
</evidence>
<evidence type="ECO:0000313" key="2">
    <source>
        <dbReference type="EMBL" id="NMQ26734.1"/>
    </source>
</evidence>
<evidence type="ECO:0000259" key="1">
    <source>
        <dbReference type="Pfam" id="PF01243"/>
    </source>
</evidence>
<dbReference type="SUPFAM" id="SSF50475">
    <property type="entry name" value="FMN-binding split barrel"/>
    <property type="match status" value="1"/>
</dbReference>
<sequence length="152" mass="17002">MLSPDLKAYIERSVLCWLGTVDDCGNPNVSPKEVFCAWGEDLILIANIASPESEKNIRSWPEVCVSFVDVFVQKGFKVKGSATVVEPSSLQFSELLVPLEAITNGSFPIRNIFRVTIKKTFPIIAPSYRMTAERTEEQQIESALRTYGVQRT</sequence>
<dbReference type="Gene3D" id="2.30.110.10">
    <property type="entry name" value="Electron Transport, Fmn-binding Protein, Chain A"/>
    <property type="match status" value="1"/>
</dbReference>
<dbReference type="Pfam" id="PF01243">
    <property type="entry name" value="PNPOx_N"/>
    <property type="match status" value="1"/>
</dbReference>
<dbReference type="RefSeq" id="WP_169065169.1">
    <property type="nucleotide sequence ID" value="NZ_SPMY01000006.1"/>
</dbReference>
<dbReference type="PANTHER" id="PTHR40660">
    <property type="entry name" value="5'-PHOSPHATE OXIDASE PUTATIVE DOMAIN-CONTAINING PROTEIN-RELATED"/>
    <property type="match status" value="1"/>
</dbReference>
<feature type="domain" description="Pyridoxamine 5'-phosphate oxidase N-terminal" evidence="1">
    <location>
        <begin position="4"/>
        <end position="99"/>
    </location>
</feature>
<dbReference type="EMBL" id="SPMY01000006">
    <property type="protein sequence ID" value="NMQ26734.1"/>
    <property type="molecule type" value="Genomic_DNA"/>
</dbReference>
<protein>
    <submittedName>
        <fullName evidence="2">Pyridoxamine 5'-phosphate oxidase family protein</fullName>
    </submittedName>
</protein>
<dbReference type="Proteomes" id="UP000749010">
    <property type="component" value="Unassembled WGS sequence"/>
</dbReference>
<dbReference type="PANTHER" id="PTHR40660:SF1">
    <property type="entry name" value="5'-PHOSPHATE OXIDASE PUTATIVE DOMAIN-CONTAINING PROTEIN-RELATED"/>
    <property type="match status" value="1"/>
</dbReference>
<name>A0ABX1TVD1_9PROT</name>
<reference evidence="2 3" key="1">
    <citation type="submission" date="2019-03" db="EMBL/GenBank/DDBJ databases">
        <title>Metabolic reconstructions from genomes of highly enriched 'Candidatus Accumulibacter' and 'Candidatus Competibacter' bioreactor populations.</title>
        <authorList>
            <person name="Annavajhala M.K."/>
            <person name="Welles L."/>
            <person name="Abbas B."/>
            <person name="Sorokin D."/>
            <person name="Park H."/>
            <person name="Van Loosdrecht M."/>
            <person name="Chandran K."/>
        </authorList>
    </citation>
    <scope>NUCLEOTIDE SEQUENCE [LARGE SCALE GENOMIC DNA]</scope>
    <source>
        <strain evidence="2 3">SBR_S</strain>
    </source>
</reference>
<dbReference type="InterPro" id="IPR011576">
    <property type="entry name" value="Pyridox_Oxase_N"/>
</dbReference>